<keyword evidence="1" id="KW-0694">RNA-binding</keyword>
<evidence type="ECO:0000256" key="1">
    <source>
        <dbReference type="PROSITE-ProRule" id="PRU00117"/>
    </source>
</evidence>
<reference evidence="3 4" key="1">
    <citation type="journal article" date="2023" name="bioRxiv">
        <title>Conserved and derived expression patterns and positive selection on dental genes reveal complex evolutionary context of ever-growing rodent molars.</title>
        <authorList>
            <person name="Calamari Z.T."/>
            <person name="Song A."/>
            <person name="Cohen E."/>
            <person name="Akter M."/>
            <person name="Roy R.D."/>
            <person name="Hallikas O."/>
            <person name="Christensen M.M."/>
            <person name="Li P."/>
            <person name="Marangoni P."/>
            <person name="Jernvall J."/>
            <person name="Klein O.D."/>
        </authorList>
    </citation>
    <scope>NUCLEOTIDE SEQUENCE [LARGE SCALE GENOMIC DNA]</scope>
    <source>
        <strain evidence="3">V071</strain>
    </source>
</reference>
<gene>
    <name evidence="3" type="ORF">U0070_004791</name>
</gene>
<sequence length="173" mass="18623">MADGRRATSAAVASSACRPLGRPQAAAFISSQDVETITDPSRYSYWDKKVLIPKQSETETVHLFIPALSVGAIIGKQGQHIKQLSRFAGASIKIAPAEAPDAKVRMVIITGPPEAQFKTLHLVMANSEPVSEATAATGAFIPVAQRKIQEILNQVKQQQQQKALQSGPPQSRR</sequence>
<dbReference type="GO" id="GO:0003723">
    <property type="term" value="F:RNA binding"/>
    <property type="evidence" value="ECO:0007669"/>
    <property type="project" value="UniProtKB-UniRule"/>
</dbReference>
<dbReference type="InterPro" id="IPR004087">
    <property type="entry name" value="KH_dom"/>
</dbReference>
<evidence type="ECO:0000259" key="2">
    <source>
        <dbReference type="SMART" id="SM00322"/>
    </source>
</evidence>
<dbReference type="Pfam" id="PF00013">
    <property type="entry name" value="KH_1"/>
    <property type="match status" value="1"/>
</dbReference>
<name>A0AAW0J5N6_MYOGA</name>
<evidence type="ECO:0000313" key="4">
    <source>
        <dbReference type="Proteomes" id="UP001488838"/>
    </source>
</evidence>
<dbReference type="Proteomes" id="UP001488838">
    <property type="component" value="Unassembled WGS sequence"/>
</dbReference>
<comment type="caution">
    <text evidence="3">The sequence shown here is derived from an EMBL/GenBank/DDBJ whole genome shotgun (WGS) entry which is preliminary data.</text>
</comment>
<accession>A0AAW0J5N6</accession>
<dbReference type="InterPro" id="IPR036612">
    <property type="entry name" value="KH_dom_type_1_sf"/>
</dbReference>
<feature type="non-terminal residue" evidence="3">
    <location>
        <position position="173"/>
    </location>
</feature>
<keyword evidence="4" id="KW-1185">Reference proteome</keyword>
<dbReference type="EMBL" id="JBBHLL010000062">
    <property type="protein sequence ID" value="KAK7821827.1"/>
    <property type="molecule type" value="Genomic_DNA"/>
</dbReference>
<dbReference type="PROSITE" id="PS51257">
    <property type="entry name" value="PROKAR_LIPOPROTEIN"/>
    <property type="match status" value="1"/>
</dbReference>
<dbReference type="PROSITE" id="PS50084">
    <property type="entry name" value="KH_TYPE_1"/>
    <property type="match status" value="1"/>
</dbReference>
<dbReference type="AlphaFoldDB" id="A0AAW0J5N6"/>
<dbReference type="InterPro" id="IPR004088">
    <property type="entry name" value="KH_dom_type_1"/>
</dbReference>
<proteinExistence type="predicted"/>
<feature type="domain" description="K Homology" evidence="2">
    <location>
        <begin position="57"/>
        <end position="128"/>
    </location>
</feature>
<dbReference type="Gene3D" id="3.30.310.210">
    <property type="match status" value="1"/>
</dbReference>
<dbReference type="SMART" id="SM00322">
    <property type="entry name" value="KH"/>
    <property type="match status" value="1"/>
</dbReference>
<evidence type="ECO:0000313" key="3">
    <source>
        <dbReference type="EMBL" id="KAK7821827.1"/>
    </source>
</evidence>
<dbReference type="SUPFAM" id="SSF54791">
    <property type="entry name" value="Eukaryotic type KH-domain (KH-domain type I)"/>
    <property type="match status" value="1"/>
</dbReference>
<protein>
    <recommendedName>
        <fullName evidence="2">K Homology domain-containing protein</fullName>
    </recommendedName>
</protein>
<organism evidence="3 4">
    <name type="scientific">Myodes glareolus</name>
    <name type="common">Bank vole</name>
    <name type="synonym">Clethrionomys glareolus</name>
    <dbReference type="NCBI Taxonomy" id="447135"/>
    <lineage>
        <taxon>Eukaryota</taxon>
        <taxon>Metazoa</taxon>
        <taxon>Chordata</taxon>
        <taxon>Craniata</taxon>
        <taxon>Vertebrata</taxon>
        <taxon>Euteleostomi</taxon>
        <taxon>Mammalia</taxon>
        <taxon>Eutheria</taxon>
        <taxon>Euarchontoglires</taxon>
        <taxon>Glires</taxon>
        <taxon>Rodentia</taxon>
        <taxon>Myomorpha</taxon>
        <taxon>Muroidea</taxon>
        <taxon>Cricetidae</taxon>
        <taxon>Arvicolinae</taxon>
        <taxon>Myodes</taxon>
    </lineage>
</organism>